<feature type="region of interest" description="Disordered" evidence="1">
    <location>
        <begin position="615"/>
        <end position="640"/>
    </location>
</feature>
<dbReference type="Proteomes" id="UP001516023">
    <property type="component" value="Unassembled WGS sequence"/>
</dbReference>
<evidence type="ECO:0000313" key="3">
    <source>
        <dbReference type="Proteomes" id="UP001516023"/>
    </source>
</evidence>
<feature type="region of interest" description="Disordered" evidence="1">
    <location>
        <begin position="220"/>
        <end position="252"/>
    </location>
</feature>
<feature type="region of interest" description="Disordered" evidence="1">
    <location>
        <begin position="1"/>
        <end position="30"/>
    </location>
</feature>
<feature type="compositionally biased region" description="Polar residues" evidence="1">
    <location>
        <begin position="264"/>
        <end position="276"/>
    </location>
</feature>
<feature type="compositionally biased region" description="Polar residues" evidence="1">
    <location>
        <begin position="419"/>
        <end position="429"/>
    </location>
</feature>
<feature type="region of interest" description="Disordered" evidence="1">
    <location>
        <begin position="574"/>
        <end position="593"/>
    </location>
</feature>
<feature type="region of interest" description="Disordered" evidence="1">
    <location>
        <begin position="657"/>
        <end position="710"/>
    </location>
</feature>
<proteinExistence type="predicted"/>
<feature type="region of interest" description="Disordered" evidence="1">
    <location>
        <begin position="264"/>
        <end position="336"/>
    </location>
</feature>
<gene>
    <name evidence="2" type="ORF">HJC23_013922</name>
</gene>
<feature type="compositionally biased region" description="Polar residues" evidence="1">
    <location>
        <begin position="326"/>
        <end position="336"/>
    </location>
</feature>
<feature type="region of interest" description="Disordered" evidence="1">
    <location>
        <begin position="747"/>
        <end position="792"/>
    </location>
</feature>
<feature type="compositionally biased region" description="Low complexity" evidence="1">
    <location>
        <begin position="299"/>
        <end position="308"/>
    </location>
</feature>
<feature type="compositionally biased region" description="Basic and acidic residues" evidence="1">
    <location>
        <begin position="671"/>
        <end position="685"/>
    </location>
</feature>
<evidence type="ECO:0000256" key="1">
    <source>
        <dbReference type="SAM" id="MobiDB-lite"/>
    </source>
</evidence>
<feature type="region of interest" description="Disordered" evidence="1">
    <location>
        <begin position="408"/>
        <end position="473"/>
    </location>
</feature>
<feature type="region of interest" description="Disordered" evidence="1">
    <location>
        <begin position="515"/>
        <end position="540"/>
    </location>
</feature>
<feature type="compositionally biased region" description="Basic residues" evidence="1">
    <location>
        <begin position="449"/>
        <end position="461"/>
    </location>
</feature>
<feature type="compositionally biased region" description="Polar residues" evidence="1">
    <location>
        <begin position="753"/>
        <end position="784"/>
    </location>
</feature>
<sequence>MADTEDPAFIPPVTSFFHDEDAHSTGSSVTTPDVLTKYELLSNSSKTYNPSLSPGCSIITEMPPERELTLGANHNVLSTVTENFSVQSVSTVPEASWSVVTDKISDHSLSLGSPESKTKPQLKAKECAEVGTVSGNTAARSSTRSLVTSLPNKVSNIFSGSPGSTVASIETEKVSIGPKTKTNKSPGKTVVSVGSVAGTTMSAITEKRFVAGAILSAMTEKDRDGSTMEKDGRTSMSSSKASASSPLDKKRPVTVKEFAATCNANSSVTSPPSTLSIPELPETSEKQPPVRAETPPTPKISNSKSSIKQNLSFSHPHEGVKHGIPSSRSMTPSLERSPIENQVLPNHKKKIAGSFQRQAVSISGENIKSSENYSSLDTIESAIVVTDTLSSTRASIREGSKVTKREIPPLHTKKKTTGAVISQSQSFSYPQKKDKEQIATSSSFDAIRKTKTGKNASHKSPHQTSNETGEDVPKATLFKKALSFGSNSTKRTSNPSFTNDDGIRVFPGFSNNSVCSKGSSKSSKNPASDTSTAASTLSKSSSEIMSEVNFSVASTECTRKISNLGMTSTIKQSLSFTSPRKEKPPIYASRSMSPSLCHRLEDVSSIRTGLKHDLRETIDSSEAKDVSLPPRAPSSQASNQRREIISVVLEAERASKDDDSSIEVVSVPEVPAEKKTHDHSKDSPKPNEGVAATTEDEKSSIPDSNSKRRQKILLGKLLRSRQERRKKATSSISLSDVIDEKYDDNIPRLESVGSDNSLNSNKGKTSRNNYTKTIRKSGGSSYNKPSLELPANLHGSDVTERAISPRFAAKNNDKNEEDANENIHELIPITQIDFNPNYVGDDTSLTIDPELSHKHKFQIWHENTGYVEATSEERFSCGGGGFKLHRDESCIDLTNVGDDFVADDLSYDGRSERQSSPLAFCDDALGEEIVVEMKSAVSKVYSSMKNATWSTARKLLGTFDITANGGVDYLADEVNATQQQLITKTATHNKSARSLSVVESGVPTAQQALDEAVRQKLAQKKENHLQKRCPGSSEQSLKREVTIVEKQEQARIDKEKEDLYKKKKNVQKLKSLALKHM</sequence>
<name>A0ABD3QGJ9_9STRA</name>
<feature type="compositionally biased region" description="Basic and acidic residues" evidence="1">
    <location>
        <begin position="220"/>
        <end position="233"/>
    </location>
</feature>
<feature type="compositionally biased region" description="Low complexity" evidence="1">
    <location>
        <begin position="235"/>
        <end position="245"/>
    </location>
</feature>
<feature type="compositionally biased region" description="Basic and acidic residues" evidence="1">
    <location>
        <begin position="615"/>
        <end position="625"/>
    </location>
</feature>
<reference evidence="2 3" key="1">
    <citation type="journal article" date="2020" name="G3 (Bethesda)">
        <title>Improved Reference Genome for Cyclotella cryptica CCMP332, a Model for Cell Wall Morphogenesis, Salinity Adaptation, and Lipid Production in Diatoms (Bacillariophyta).</title>
        <authorList>
            <person name="Roberts W.R."/>
            <person name="Downey K.M."/>
            <person name="Ruck E.C."/>
            <person name="Traller J.C."/>
            <person name="Alverson A.J."/>
        </authorList>
    </citation>
    <scope>NUCLEOTIDE SEQUENCE [LARGE SCALE GENOMIC DNA]</scope>
    <source>
        <strain evidence="2 3">CCMP332</strain>
    </source>
</reference>
<dbReference type="AlphaFoldDB" id="A0ABD3QGJ9"/>
<dbReference type="EMBL" id="JABMIG020000039">
    <property type="protein sequence ID" value="KAL3799467.1"/>
    <property type="molecule type" value="Genomic_DNA"/>
</dbReference>
<keyword evidence="3" id="KW-1185">Reference proteome</keyword>
<protein>
    <submittedName>
        <fullName evidence="2">Uncharacterized protein</fullName>
    </submittedName>
</protein>
<evidence type="ECO:0000313" key="2">
    <source>
        <dbReference type="EMBL" id="KAL3799467.1"/>
    </source>
</evidence>
<accession>A0ABD3QGJ9</accession>
<organism evidence="2 3">
    <name type="scientific">Cyclotella cryptica</name>
    <dbReference type="NCBI Taxonomy" id="29204"/>
    <lineage>
        <taxon>Eukaryota</taxon>
        <taxon>Sar</taxon>
        <taxon>Stramenopiles</taxon>
        <taxon>Ochrophyta</taxon>
        <taxon>Bacillariophyta</taxon>
        <taxon>Coscinodiscophyceae</taxon>
        <taxon>Thalassiosirophycidae</taxon>
        <taxon>Stephanodiscales</taxon>
        <taxon>Stephanodiscaceae</taxon>
        <taxon>Cyclotella</taxon>
    </lineage>
</organism>
<comment type="caution">
    <text evidence="2">The sequence shown here is derived from an EMBL/GenBank/DDBJ whole genome shotgun (WGS) entry which is preliminary data.</text>
</comment>